<feature type="domain" description="Ubiquitin-like protease family profile" evidence="6">
    <location>
        <begin position="1312"/>
        <end position="1472"/>
    </location>
</feature>
<dbReference type="Gene3D" id="3.40.395.10">
    <property type="entry name" value="Adenoviral Proteinase, Chain A"/>
    <property type="match status" value="2"/>
</dbReference>
<feature type="compositionally biased region" description="Polar residues" evidence="5">
    <location>
        <begin position="751"/>
        <end position="771"/>
    </location>
</feature>
<evidence type="ECO:0000256" key="2">
    <source>
        <dbReference type="ARBA" id="ARBA00022670"/>
    </source>
</evidence>
<sequence length="1526" mass="170057">MADPKTLKYRLRPVEFKGKQTHIICYHNVPVWPTTVAVVNYFLLTDPSCFKFDKTVDFISVYDLRNMAASLGDKVVTHIKQDQTKDWTKDERKVATGASLSTLLQLDGSSIQPINIFTSGFLDSPIISTLCHLNIPILHGWILPHEDKYNKLRGKISQNPTLVLKGMEIASEFLQNSQTELTQQGIKLLMSNNDAIAEGNLCALYKKHLNLMYKHKGNLYVLVTEGDTQDIPPTAIWKSLTMGFEEQVLFTDNFVPLPADEQPNKAGREWVVDWQKRLADSEAKKQDKKMRRKRPNSDIVPTPSSSPITQEVTNVPTPSSSPITQEVTNVPLNSTEDHDDKLEGPPNPVIVAYAPAAPLDSLNGQTTSLADASKVPVLSSADKKLERPTSPGRVAYAPASSDSLNGQTASVPDASEVPVLLPTSVIWKLAFSDFLEKYIYGESDVYYFPTLLNFMKSVTLFKFEVRISDIAIHNLVLALAIQGNIESFTELLTQPVIDFMIKQEFDAEEVIKKRVELIFHDDMPAQRRVISFSDYAKYMVLVWSYQTYNGTWENATSLDGRQAGLGYLAYILRNHALRKSWGGNFVDSDMKVIDGQFIIDKPAVEEFNQNNICVDLTTLIKNLQRHYRSKVAGPPAYFDVFQQDIMQLMPHHQKNPEEYEEFLVFLQNHFAFKAPLVCSTLLRELFVVVQSLRRYLNEGKLGPALPRLSARSNQRKWARHAQQGVPFSGVYHYADTLKKTQQNPKRKENPHGSTTKENTEGSTAQENTEGSMAQEKPQGRTPEKPQGSIPKQKPQGSSTKQTPEKPQGSIPKQKPQGSSTKQTPEKPQGSSTKQKHKGKILDRFMDETYWKCLQYGRYFIEHAFDHTKKDGQKVKNLIIIQLMLDGCLGPAISELIWYMMRFTCDGPFSPVWTHFKKSEYDDRPRSAQDEETKSISNLDDDALADRAASASEDKVLLKHQGVSLYRADVDSLNEPAFITDAIIRFCVALYCSTLNCKDVRFLGASLSTAICIYPDFGEQYDLGSLPLVLLVSNNLHPERGYGGNHWSLLILDSVTDPLCPRLVHHDSSGNANRSHAERYAKAIRELLADKFGDAILCEGPTPKQTNEYDCGVYVAAVAKSVLDWYNRPQRQQGTDWFRDIQEQVSAESVSRLRVKIRDIIRQLIQENENKSGMSGKETEIMSNLDDSAKDVNENKAGGSGKETEIMSNLDDSVLADRAASAPADAKDVNENKAGGSGKETDIMSNLDDSVLADRAASAPADAKDVNENKSGVSGKGTEIMSNLDDSVLADRAASAPADAEDVNKVLLNYQGVSLYRTDVDSLIGREFVTDAIIQFCVVHYSSILNCKDIRFLDASAAIGISIRPSFGAEYDLDSFPLLLLPVSDSDDPDKGDGGNHWSLLVVDGASNPFCPRFVHHDSSGNANRSHAERYANGIRQLLPGRFGAAILYEGPTPQQNNGCDCGLYVAAVAKATLDWYTRPRQQRGTDWFTDVQAQVSVQSVSRLRADLRDLIKQLIQENKAGESGDE</sequence>
<reference evidence="7" key="2">
    <citation type="submission" date="2018-10" db="UniProtKB">
        <authorList>
            <consortium name="EnsemblPlants"/>
        </authorList>
    </citation>
    <scope>IDENTIFICATION</scope>
</reference>
<dbReference type="Gramene" id="TraesRN7D0100463500.2">
    <property type="protein sequence ID" value="TraesRN7D0100463500.2"/>
    <property type="gene ID" value="TraesRN7D0100463500"/>
</dbReference>
<keyword evidence="2" id="KW-0645">Protease</keyword>
<dbReference type="GO" id="GO:1990380">
    <property type="term" value="F:K48-linked deubiquitinase activity"/>
    <property type="evidence" value="ECO:0007669"/>
    <property type="project" value="InterPro"/>
</dbReference>
<dbReference type="InterPro" id="IPR038765">
    <property type="entry name" value="Papain-like_cys_pep_sf"/>
</dbReference>
<dbReference type="Gramene" id="TraesARI7D03G04416650.1">
    <property type="protein sequence ID" value="TraesARI7D03G04416650.1"/>
    <property type="gene ID" value="TraesARI7D03G04416650"/>
</dbReference>
<protein>
    <recommendedName>
        <fullName evidence="6">Ubiquitin-like protease family profile domain-containing protein</fullName>
    </recommendedName>
</protein>
<dbReference type="InterPro" id="IPR044613">
    <property type="entry name" value="Nep1/2-like"/>
</dbReference>
<dbReference type="Gramene" id="TraesLAC7D03G04288240.1">
    <property type="protein sequence ID" value="TraesLAC7D03G04288240.1"/>
    <property type="gene ID" value="TraesLAC7D03G04288240"/>
</dbReference>
<proteinExistence type="inferred from homology"/>
<dbReference type="SUPFAM" id="SSF54001">
    <property type="entry name" value="Cysteine proteinases"/>
    <property type="match status" value="2"/>
</dbReference>
<reference evidence="7" key="1">
    <citation type="submission" date="2018-08" db="EMBL/GenBank/DDBJ databases">
        <authorList>
            <person name="Rossello M."/>
        </authorList>
    </citation>
    <scope>NUCLEOTIDE SEQUENCE [LARGE SCALE GENOMIC DNA]</scope>
    <source>
        <strain evidence="7">cv. Chinese Spring</strain>
    </source>
</reference>
<dbReference type="PANTHER" id="PTHR46468">
    <property type="entry name" value="SENTRIN-SPECIFIC PROTEASE 8"/>
    <property type="match status" value="1"/>
</dbReference>
<evidence type="ECO:0000313" key="7">
    <source>
        <dbReference type="EnsemblPlants" id="TraesCS7D02G200300.2"/>
    </source>
</evidence>
<dbReference type="GO" id="GO:0004843">
    <property type="term" value="F:cysteine-type deubiquitinase activity"/>
    <property type="evidence" value="ECO:0007669"/>
    <property type="project" value="InterPro"/>
</dbReference>
<feature type="region of interest" description="Disordered" evidence="5">
    <location>
        <begin position="739"/>
        <end position="839"/>
    </location>
</feature>
<feature type="region of interest" description="Disordered" evidence="5">
    <location>
        <begin position="1183"/>
        <end position="1242"/>
    </location>
</feature>
<evidence type="ECO:0000256" key="3">
    <source>
        <dbReference type="ARBA" id="ARBA00022801"/>
    </source>
</evidence>
<keyword evidence="8" id="KW-1185">Reference proteome</keyword>
<evidence type="ECO:0000313" key="8">
    <source>
        <dbReference type="Proteomes" id="UP000019116"/>
    </source>
</evidence>
<dbReference type="SMR" id="A0A3B6TMW6"/>
<evidence type="ECO:0000256" key="1">
    <source>
        <dbReference type="ARBA" id="ARBA00005234"/>
    </source>
</evidence>
<dbReference type="PROSITE" id="PS50600">
    <property type="entry name" value="ULP_PROTEASE"/>
    <property type="match status" value="2"/>
</dbReference>
<feature type="region of interest" description="Disordered" evidence="5">
    <location>
        <begin position="1257"/>
        <end position="1276"/>
    </location>
</feature>
<feature type="compositionally biased region" description="Polar residues" evidence="5">
    <location>
        <begin position="400"/>
        <end position="410"/>
    </location>
</feature>
<dbReference type="Pfam" id="PF04424">
    <property type="entry name" value="MINDY_DUB"/>
    <property type="match status" value="1"/>
</dbReference>
<dbReference type="EnsemblPlants" id="TraesCS7D02G200300.2">
    <property type="protein sequence ID" value="TraesCS7D02G200300.2"/>
    <property type="gene ID" value="TraesCS7D02G200300"/>
</dbReference>
<feature type="region of interest" description="Disordered" evidence="5">
    <location>
        <begin position="281"/>
        <end position="326"/>
    </location>
</feature>
<evidence type="ECO:0000256" key="5">
    <source>
        <dbReference type="SAM" id="MobiDB-lite"/>
    </source>
</evidence>
<comment type="similarity">
    <text evidence="1">Belongs to the peptidase C48 family.</text>
</comment>
<organism evidence="7">
    <name type="scientific">Triticum aestivum</name>
    <name type="common">Wheat</name>
    <dbReference type="NCBI Taxonomy" id="4565"/>
    <lineage>
        <taxon>Eukaryota</taxon>
        <taxon>Viridiplantae</taxon>
        <taxon>Streptophyta</taxon>
        <taxon>Embryophyta</taxon>
        <taxon>Tracheophyta</taxon>
        <taxon>Spermatophyta</taxon>
        <taxon>Magnoliopsida</taxon>
        <taxon>Liliopsida</taxon>
        <taxon>Poales</taxon>
        <taxon>Poaceae</taxon>
        <taxon>BOP clade</taxon>
        <taxon>Pooideae</taxon>
        <taxon>Triticodae</taxon>
        <taxon>Triticeae</taxon>
        <taxon>Triticinae</taxon>
        <taxon>Triticum</taxon>
    </lineage>
</organism>
<dbReference type="Gramene" id="TraesLDM7D03G04347640.1">
    <property type="protein sequence ID" value="TraesLDM7D03G04347640.1"/>
    <property type="gene ID" value="TraesLDM7D03G04347640"/>
</dbReference>
<dbReference type="InterPro" id="IPR033979">
    <property type="entry name" value="MINDY_domain"/>
</dbReference>
<dbReference type="GO" id="GO:0019784">
    <property type="term" value="F:deNEDDylase activity"/>
    <property type="evidence" value="ECO:0000318"/>
    <property type="project" value="GO_Central"/>
</dbReference>
<dbReference type="GO" id="GO:0006508">
    <property type="term" value="P:proteolysis"/>
    <property type="evidence" value="ECO:0007669"/>
    <property type="project" value="UniProtKB-KW"/>
</dbReference>
<keyword evidence="4" id="KW-0788">Thiol protease</keyword>
<dbReference type="Gramene" id="TraesSTA7D03G04334790.1">
    <property type="protein sequence ID" value="TraesSTA7D03G04334790.1"/>
    <property type="gene ID" value="TraesSTA7D03G04334790"/>
</dbReference>
<feature type="region of interest" description="Disordered" evidence="5">
    <location>
        <begin position="380"/>
        <end position="410"/>
    </location>
</feature>
<evidence type="ECO:0000259" key="6">
    <source>
        <dbReference type="PROSITE" id="PS50600"/>
    </source>
</evidence>
<evidence type="ECO:0000256" key="4">
    <source>
        <dbReference type="ARBA" id="ARBA00022807"/>
    </source>
</evidence>
<dbReference type="Pfam" id="PF02902">
    <property type="entry name" value="Peptidase_C48"/>
    <property type="match status" value="1"/>
</dbReference>
<dbReference type="Gramene" id="TraesJUL7D03G04384920.1">
    <property type="protein sequence ID" value="TraesJUL7D03G04384920.1"/>
    <property type="gene ID" value="TraesJUL7D03G04384920"/>
</dbReference>
<dbReference type="STRING" id="4565.A0A3B6TMW6"/>
<name>A0A3B6TMW6_WHEAT</name>
<accession>A0A3B6TMW6</accession>
<dbReference type="Gramene" id="TraesSYM7D03G04394240.1">
    <property type="protein sequence ID" value="TraesSYM7D03G04394240.1"/>
    <property type="gene ID" value="TraesSYM7D03G04394240"/>
</dbReference>
<dbReference type="Gramene" id="TraesCS7D02G200300.2">
    <property type="protein sequence ID" value="TraesCS7D02G200300.2"/>
    <property type="gene ID" value="TraesCS7D02G200300"/>
</dbReference>
<dbReference type="Gramene" id="TraesMAC7D03G04333590.1">
    <property type="protein sequence ID" value="TraesMAC7D03G04333590.1"/>
    <property type="gene ID" value="TraesMAC7D03G04333590"/>
</dbReference>
<dbReference type="InterPro" id="IPR003653">
    <property type="entry name" value="Peptidase_C48_C"/>
</dbReference>
<dbReference type="PANTHER" id="PTHR46468:SF1">
    <property type="entry name" value="SENTRIN-SPECIFIC PROTEASE 8"/>
    <property type="match status" value="1"/>
</dbReference>
<feature type="compositionally biased region" description="Polar residues" evidence="5">
    <location>
        <begin position="302"/>
        <end position="326"/>
    </location>
</feature>
<keyword evidence="3" id="KW-0378">Hydrolase</keyword>
<dbReference type="GO" id="GO:0000338">
    <property type="term" value="P:protein deneddylation"/>
    <property type="evidence" value="ECO:0000318"/>
    <property type="project" value="GO_Central"/>
</dbReference>
<dbReference type="Proteomes" id="UP000019116">
    <property type="component" value="Chromosome 7D"/>
</dbReference>
<feature type="domain" description="Ubiquitin-like protease family profile" evidence="6">
    <location>
        <begin position="962"/>
        <end position="1121"/>
    </location>
</feature>